<dbReference type="Gene3D" id="3.80.10.10">
    <property type="entry name" value="Ribonuclease Inhibitor"/>
    <property type="match status" value="1"/>
</dbReference>
<dbReference type="EMBL" id="CATOCA020000001">
    <property type="protein sequence ID" value="CAJ1099301.1"/>
    <property type="molecule type" value="Genomic_DNA"/>
</dbReference>
<dbReference type="InterPro" id="IPR032675">
    <property type="entry name" value="LRR_dom_sf"/>
</dbReference>
<protein>
    <submittedName>
        <fullName evidence="7">Adhesion G-protein coupled receptor G6-like isoform X2</fullName>
    </submittedName>
</protein>
<dbReference type="GO" id="GO:0005886">
    <property type="term" value="C:plasma membrane"/>
    <property type="evidence" value="ECO:0007669"/>
    <property type="project" value="TreeGrafter"/>
</dbReference>
<evidence type="ECO:0000256" key="5">
    <source>
        <dbReference type="SAM" id="SignalP"/>
    </source>
</evidence>
<gene>
    <name evidence="7" type="ORF">OCTVUL_1B002167</name>
</gene>
<evidence type="ECO:0000256" key="1">
    <source>
        <dbReference type="ARBA" id="ARBA00007343"/>
    </source>
</evidence>
<dbReference type="InterPro" id="IPR003591">
    <property type="entry name" value="Leu-rich_rpt_typical-subtyp"/>
</dbReference>
<evidence type="ECO:0000256" key="4">
    <source>
        <dbReference type="ARBA" id="ARBA00023170"/>
    </source>
</evidence>
<name>A0AA36MJ29_OCTVU</name>
<keyword evidence="5" id="KW-0732">Signal</keyword>
<dbReference type="PANTHER" id="PTHR45930:SF4">
    <property type="entry name" value="ADHESION G PROTEIN-COUPLED RECEPTOR A3"/>
    <property type="match status" value="1"/>
</dbReference>
<dbReference type="Gene3D" id="4.10.1240.10">
    <property type="entry name" value="GPCR, family 2, extracellular hormone receptor domain"/>
    <property type="match status" value="1"/>
</dbReference>
<feature type="domain" description="G-protein coupled receptors family 2 profile 1" evidence="6">
    <location>
        <begin position="298"/>
        <end position="374"/>
    </location>
</feature>
<keyword evidence="4" id="KW-0675">Receptor</keyword>
<evidence type="ECO:0000313" key="7">
    <source>
        <dbReference type="EMBL" id="CAJ1099301.1"/>
    </source>
</evidence>
<dbReference type="AlphaFoldDB" id="A0AA36MJ29"/>
<evidence type="ECO:0000313" key="8">
    <source>
        <dbReference type="Proteomes" id="UP001162480"/>
    </source>
</evidence>
<keyword evidence="8" id="KW-1185">Reference proteome</keyword>
<comment type="similarity">
    <text evidence="1">Belongs to the G-protein coupled receptor 2 family. Adhesion G-protein coupled receptor (ADGR) subfamily.</text>
</comment>
<organism evidence="7 8">
    <name type="scientific">Octopus vulgaris</name>
    <name type="common">Common octopus</name>
    <dbReference type="NCBI Taxonomy" id="6645"/>
    <lineage>
        <taxon>Eukaryota</taxon>
        <taxon>Metazoa</taxon>
        <taxon>Spiralia</taxon>
        <taxon>Lophotrochozoa</taxon>
        <taxon>Mollusca</taxon>
        <taxon>Cephalopoda</taxon>
        <taxon>Coleoidea</taxon>
        <taxon>Octopodiformes</taxon>
        <taxon>Octopoda</taxon>
        <taxon>Incirrata</taxon>
        <taxon>Octopodidae</taxon>
        <taxon>Octopus</taxon>
    </lineage>
</organism>
<accession>A0AA36MJ29</accession>
<feature type="chain" id="PRO_5041229586" evidence="5">
    <location>
        <begin position="47"/>
        <end position="480"/>
    </location>
</feature>
<dbReference type="GO" id="GO:0007166">
    <property type="term" value="P:cell surface receptor signaling pathway"/>
    <property type="evidence" value="ECO:0007669"/>
    <property type="project" value="TreeGrafter"/>
</dbReference>
<dbReference type="InterPro" id="IPR051963">
    <property type="entry name" value="Adhesion_GPCR_A"/>
</dbReference>
<dbReference type="Proteomes" id="UP001162480">
    <property type="component" value="Unassembled WGS sequence"/>
</dbReference>
<dbReference type="InterPro" id="IPR001611">
    <property type="entry name" value="Leu-rich_rpt"/>
</dbReference>
<dbReference type="PROSITE" id="PS51450">
    <property type="entry name" value="LRR"/>
    <property type="match status" value="1"/>
</dbReference>
<feature type="signal peptide" evidence="5">
    <location>
        <begin position="1"/>
        <end position="46"/>
    </location>
</feature>
<reference evidence="7" key="1">
    <citation type="submission" date="2023-08" db="EMBL/GenBank/DDBJ databases">
        <authorList>
            <person name="Alioto T."/>
            <person name="Alioto T."/>
            <person name="Gomez Garrido J."/>
        </authorList>
    </citation>
    <scope>NUCLEOTIDE SEQUENCE</scope>
</reference>
<evidence type="ECO:0000256" key="3">
    <source>
        <dbReference type="ARBA" id="ARBA00022737"/>
    </source>
</evidence>
<comment type="caution">
    <text evidence="7">The sequence shown here is derived from an EMBL/GenBank/DDBJ whole genome shotgun (WGS) entry which is preliminary data.</text>
</comment>
<dbReference type="InterPro" id="IPR001879">
    <property type="entry name" value="GPCR_2_extracellular_dom"/>
</dbReference>
<dbReference type="InterPro" id="IPR036445">
    <property type="entry name" value="GPCR_2_extracell_dom_sf"/>
</dbReference>
<dbReference type="PROSITE" id="PS50227">
    <property type="entry name" value="G_PROTEIN_RECEP_F2_3"/>
    <property type="match status" value="1"/>
</dbReference>
<dbReference type="GO" id="GO:0004930">
    <property type="term" value="F:G protein-coupled receptor activity"/>
    <property type="evidence" value="ECO:0007669"/>
    <property type="project" value="InterPro"/>
</dbReference>
<evidence type="ECO:0000256" key="2">
    <source>
        <dbReference type="ARBA" id="ARBA00022614"/>
    </source>
</evidence>
<dbReference type="PANTHER" id="PTHR45930">
    <property type="entry name" value="G-PROTEIN COUPLED RECEPTOR 124-LIKE PROTEIN"/>
    <property type="match status" value="1"/>
</dbReference>
<dbReference type="SUPFAM" id="SSF52058">
    <property type="entry name" value="L domain-like"/>
    <property type="match status" value="1"/>
</dbReference>
<dbReference type="SMART" id="SM00369">
    <property type="entry name" value="LRR_TYP"/>
    <property type="match status" value="3"/>
</dbReference>
<sequence>MLMSRKKEGILNKSTPGNMFHHVVSYRRSLALILCTILFLETQADSDICNTCTCNSLTTRINCAHRNLPSIPQPIPTNVEYLDLRGNKISTIKEGAFTGLSNLKTLALWGNSISSINEGAFTGLSNLKELYLFSNPIEKYEDGAFLFLPSIATMNFSVDLKRIQSSLYYYSDLENNNLMKCGCHLPAFVKYIKEVYNRTVDVIGTCQEGSGKRIPILDYVKNISRAIEHDLSTVTGTFRVEDCGSNRNKIFAIYCTVFSEMTESQLWHNISETLNKSQAFLNLGVKKSHMKFLDEMVCDESTTSTNNRAFSWPMTKIGTTAEIPCNGNVATRHCSSRTMGHPKMASSQNLSSQKCSPFTGIWQEPDMSQCCNAEQTTQGLKDIESKCIDVGWIKSFVFRLILKMSNEYKIPAENISRTMEHEFLTVTGKFRVEYPGVQSQLRRNISQVLNKFQALLNMNLLDESSSTGNGTEDRTAETNF</sequence>
<proteinExistence type="inferred from homology"/>
<dbReference type="Pfam" id="PF13855">
    <property type="entry name" value="LRR_8"/>
    <property type="match status" value="1"/>
</dbReference>
<keyword evidence="2" id="KW-0433">Leucine-rich repeat</keyword>
<keyword evidence="3" id="KW-0677">Repeat</keyword>
<evidence type="ECO:0000259" key="6">
    <source>
        <dbReference type="PROSITE" id="PS50227"/>
    </source>
</evidence>